<evidence type="ECO:0000256" key="9">
    <source>
        <dbReference type="SAM" id="SignalP"/>
    </source>
</evidence>
<dbReference type="GO" id="GO:0050840">
    <property type="term" value="F:extracellular matrix binding"/>
    <property type="evidence" value="ECO:0007669"/>
    <property type="project" value="TreeGrafter"/>
</dbReference>
<organism evidence="11 12">
    <name type="scientific">Amphibalanus amphitrite</name>
    <name type="common">Striped barnacle</name>
    <name type="synonym">Balanus amphitrite</name>
    <dbReference type="NCBI Taxonomy" id="1232801"/>
    <lineage>
        <taxon>Eukaryota</taxon>
        <taxon>Metazoa</taxon>
        <taxon>Ecdysozoa</taxon>
        <taxon>Arthropoda</taxon>
        <taxon>Crustacea</taxon>
        <taxon>Multicrustacea</taxon>
        <taxon>Cirripedia</taxon>
        <taxon>Thoracica</taxon>
        <taxon>Thoracicalcarea</taxon>
        <taxon>Balanomorpha</taxon>
        <taxon>Balanoidea</taxon>
        <taxon>Balanidae</taxon>
        <taxon>Amphibalaninae</taxon>
        <taxon>Amphibalanus</taxon>
    </lineage>
</organism>
<keyword evidence="5" id="KW-1015">Disulfide bond</keyword>
<dbReference type="Gene3D" id="1.10.238.10">
    <property type="entry name" value="EF-hand"/>
    <property type="match status" value="1"/>
</dbReference>
<evidence type="ECO:0000256" key="2">
    <source>
        <dbReference type="ARBA" id="ARBA00022525"/>
    </source>
</evidence>
<dbReference type="SUPFAM" id="SSF47473">
    <property type="entry name" value="EF-hand"/>
    <property type="match status" value="1"/>
</dbReference>
<evidence type="ECO:0000256" key="8">
    <source>
        <dbReference type="SAM" id="MobiDB-lite"/>
    </source>
</evidence>
<evidence type="ECO:0000256" key="7">
    <source>
        <dbReference type="SAM" id="Coils"/>
    </source>
</evidence>
<dbReference type="FunFam" id="1.10.238.10:FF:000234">
    <property type="entry name" value="Protein BM-40"/>
    <property type="match status" value="1"/>
</dbReference>
<evidence type="ECO:0000259" key="10">
    <source>
        <dbReference type="Pfam" id="PF10591"/>
    </source>
</evidence>
<comment type="caution">
    <text evidence="11">The sequence shown here is derived from an EMBL/GenBank/DDBJ whole genome shotgun (WGS) entry which is preliminary data.</text>
</comment>
<dbReference type="PROSITE" id="PS00018">
    <property type="entry name" value="EF_HAND_1"/>
    <property type="match status" value="1"/>
</dbReference>
<feature type="compositionally biased region" description="Low complexity" evidence="8">
    <location>
        <begin position="37"/>
        <end position="46"/>
    </location>
</feature>
<keyword evidence="6" id="KW-0325">Glycoprotein</keyword>
<keyword evidence="12" id="KW-1185">Reference proteome</keyword>
<evidence type="ECO:0000256" key="6">
    <source>
        <dbReference type="ARBA" id="ARBA00023180"/>
    </source>
</evidence>
<feature type="region of interest" description="Disordered" evidence="8">
    <location>
        <begin position="26"/>
        <end position="54"/>
    </location>
</feature>
<evidence type="ECO:0000256" key="5">
    <source>
        <dbReference type="ARBA" id="ARBA00023157"/>
    </source>
</evidence>
<dbReference type="Gene3D" id="3.30.60.30">
    <property type="match status" value="1"/>
</dbReference>
<reference evidence="11 12" key="1">
    <citation type="submission" date="2019-07" db="EMBL/GenBank/DDBJ databases">
        <title>Draft genome assembly of a fouling barnacle, Amphibalanus amphitrite (Darwin, 1854): The first reference genome for Thecostraca.</title>
        <authorList>
            <person name="Kim W."/>
        </authorList>
    </citation>
    <scope>NUCLEOTIDE SEQUENCE [LARGE SCALE GENOMIC DNA]</scope>
    <source>
        <strain evidence="11">SNU_AA5</strain>
        <tissue evidence="11">Soma without cirri and trophi</tissue>
    </source>
</reference>
<evidence type="ECO:0000256" key="4">
    <source>
        <dbReference type="ARBA" id="ARBA00022837"/>
    </source>
</evidence>
<dbReference type="Proteomes" id="UP000440578">
    <property type="component" value="Unassembled WGS sequence"/>
</dbReference>
<evidence type="ECO:0000256" key="3">
    <source>
        <dbReference type="ARBA" id="ARBA00022729"/>
    </source>
</evidence>
<keyword evidence="4" id="KW-0106">Calcium</keyword>
<keyword evidence="7" id="KW-0175">Coiled coil</keyword>
<evidence type="ECO:0000256" key="1">
    <source>
        <dbReference type="ARBA" id="ARBA00004613"/>
    </source>
</evidence>
<feature type="signal peptide" evidence="9">
    <location>
        <begin position="1"/>
        <end position="22"/>
    </location>
</feature>
<dbReference type="Pfam" id="PF10591">
    <property type="entry name" value="SPARC_Ca_bdg"/>
    <property type="match status" value="1"/>
</dbReference>
<comment type="subcellular location">
    <subcellularLocation>
        <location evidence="1">Secreted</location>
    </subcellularLocation>
</comment>
<dbReference type="GO" id="GO:0005509">
    <property type="term" value="F:calcium ion binding"/>
    <property type="evidence" value="ECO:0007669"/>
    <property type="project" value="InterPro"/>
</dbReference>
<protein>
    <submittedName>
        <fullName evidence="11">Secreted protein acidic and rich in cysteine</fullName>
    </submittedName>
</protein>
<proteinExistence type="predicted"/>
<dbReference type="PANTHER" id="PTHR13866:SF14">
    <property type="entry name" value="BM-40"/>
    <property type="match status" value="1"/>
</dbReference>
<dbReference type="InterPro" id="IPR018247">
    <property type="entry name" value="EF_Hand_1_Ca_BS"/>
</dbReference>
<feature type="coiled-coil region" evidence="7">
    <location>
        <begin position="61"/>
        <end position="90"/>
    </location>
</feature>
<evidence type="ECO:0000313" key="11">
    <source>
        <dbReference type="EMBL" id="KAF0288467.1"/>
    </source>
</evidence>
<dbReference type="InterPro" id="IPR019577">
    <property type="entry name" value="SPARC/Testican_Ca-bd-dom"/>
</dbReference>
<name>A0A6A4UXH9_AMPAM</name>
<dbReference type="InterPro" id="IPR011992">
    <property type="entry name" value="EF-hand-dom_pair"/>
</dbReference>
<gene>
    <name evidence="11" type="primary">ost-1_0</name>
    <name evidence="11" type="ORF">FJT64_013181</name>
</gene>
<dbReference type="OrthoDB" id="9972865at2759"/>
<sequence>MKLRLCLLLLLVVLLVTDLADAKRRRKGRRRNRNKAKTTTTTTTTTEAPVDDTIEDELDMMMDDDAALLAEEEEAEQEEEEEEMTGIDAIIRRNNLDHDPCETKKCGKGRECSLSEAGEPVCTCVSQCTHETDARRQVCTNHNETWNSDCAVYKQRCECTDELDGCQDPKNTHLHVEYYGQCRDMGECSEEEMADFPRRMREWLFNVMKDLANREQLSPLYSEMEQEAEADEQKRWVNAAIWRWCELDTHPVDRSVSRHELFPIRATLLSMEHCIAPFLDGCDTNGDRDISLSEWAKCLQVTDGEIKERCENIKQESD</sequence>
<accession>A0A6A4UXH9</accession>
<keyword evidence="2" id="KW-0964">Secreted</keyword>
<dbReference type="GO" id="GO:0005518">
    <property type="term" value="F:collagen binding"/>
    <property type="evidence" value="ECO:0007669"/>
    <property type="project" value="TreeGrafter"/>
</dbReference>
<dbReference type="EMBL" id="VIIS01002112">
    <property type="protein sequence ID" value="KAF0288467.1"/>
    <property type="molecule type" value="Genomic_DNA"/>
</dbReference>
<feature type="chain" id="PRO_5025400693" evidence="9">
    <location>
        <begin position="23"/>
        <end position="318"/>
    </location>
</feature>
<dbReference type="PANTHER" id="PTHR13866">
    <property type="entry name" value="SPARC OSTEONECTIN"/>
    <property type="match status" value="1"/>
</dbReference>
<evidence type="ECO:0000313" key="12">
    <source>
        <dbReference type="Proteomes" id="UP000440578"/>
    </source>
</evidence>
<dbReference type="CDD" id="cd16231">
    <property type="entry name" value="EFh_SPARC_like"/>
    <property type="match status" value="1"/>
</dbReference>
<feature type="compositionally biased region" description="Basic residues" evidence="8">
    <location>
        <begin position="26"/>
        <end position="36"/>
    </location>
</feature>
<dbReference type="AlphaFoldDB" id="A0A6A4UXH9"/>
<dbReference type="GO" id="GO:0005615">
    <property type="term" value="C:extracellular space"/>
    <property type="evidence" value="ECO:0007669"/>
    <property type="project" value="TreeGrafter"/>
</dbReference>
<feature type="domain" description="SPARC/Testican calcium-binding" evidence="10">
    <location>
        <begin position="186"/>
        <end position="298"/>
    </location>
</feature>
<keyword evidence="3 9" id="KW-0732">Signal</keyword>